<accession>A0A841BHY5</accession>
<dbReference type="RefSeq" id="WP_184831736.1">
    <property type="nucleotide sequence ID" value="NZ_JACHMN010000001.1"/>
</dbReference>
<comment type="caution">
    <text evidence="2">The sequence shown here is derived from an EMBL/GenBank/DDBJ whole genome shotgun (WGS) entry which is preliminary data.</text>
</comment>
<evidence type="ECO:0000313" key="3">
    <source>
        <dbReference type="Proteomes" id="UP000587527"/>
    </source>
</evidence>
<gene>
    <name evidence="2" type="ORF">F4553_000614</name>
</gene>
<dbReference type="InterPro" id="IPR001846">
    <property type="entry name" value="VWF_type-D"/>
</dbReference>
<evidence type="ECO:0000313" key="2">
    <source>
        <dbReference type="EMBL" id="MBB5867235.1"/>
    </source>
</evidence>
<keyword evidence="3" id="KW-1185">Reference proteome</keyword>
<organism evidence="2 3">
    <name type="scientific">Allocatelliglobosispora scoriae</name>
    <dbReference type="NCBI Taxonomy" id="643052"/>
    <lineage>
        <taxon>Bacteria</taxon>
        <taxon>Bacillati</taxon>
        <taxon>Actinomycetota</taxon>
        <taxon>Actinomycetes</taxon>
        <taxon>Micromonosporales</taxon>
        <taxon>Micromonosporaceae</taxon>
        <taxon>Allocatelliglobosispora</taxon>
    </lineage>
</organism>
<name>A0A841BHY5_9ACTN</name>
<dbReference type="PROSITE" id="PS51233">
    <property type="entry name" value="VWFD"/>
    <property type="match status" value="1"/>
</dbReference>
<feature type="domain" description="VWFD" evidence="1">
    <location>
        <begin position="306"/>
        <end position="495"/>
    </location>
</feature>
<sequence>MKISKVPLPEAKGCFTADYPRLAWRGSACAEAPSIPMIPKVPGPIPTIVGNGNHIVTQTPGGPISQAFGTFENVTGLSSVSSPINNVGPPVANAYTLQLNTNFFPTPACAGAAIPALCTGWQQFIFANDGSNGALYIQYWLLVYNNPCPAGWTSTIILGDTYCSKNSPAAVVAGNTPITLISSFELTGDVTGAVDLATMKIGASVYATADTNIVDATGNWIMAEFNVFGYGGGGMATFNATASAHVRTRINYGAMPAPICQAIGFTAETNNLNFGLPQPPSTPGTPAGPNLVFLENLPGGAAANCDAANTWGDTHQVTFGGLLYDFQATGDFVEAQVGTNFEVQSRKVSGAPTWPNTSLNRSIATRMGSTKVAVCDGTRLVVNGTTASVAPGGTLWIPAGVTIHRTSSNVYVIRDNSGNSVKVTANSGYNNLDVGLGTFPVTVRGLLGNPANNPNQLEAKDGTKYTVPLSFSDLYNKFGASWRVSPATSLLNQCNTVASGNPSAPFFSSNLNPTVRTQAENACRQAGVKQVWLDTCALDAAVIGPEAAAAFVKMEPPLVNGNRPGSQS</sequence>
<proteinExistence type="predicted"/>
<reference evidence="2 3" key="1">
    <citation type="submission" date="2020-08" db="EMBL/GenBank/DDBJ databases">
        <title>Sequencing the genomes of 1000 actinobacteria strains.</title>
        <authorList>
            <person name="Klenk H.-P."/>
        </authorList>
    </citation>
    <scope>NUCLEOTIDE SEQUENCE [LARGE SCALE GENOMIC DNA]</scope>
    <source>
        <strain evidence="2 3">DSM 45362</strain>
    </source>
</reference>
<protein>
    <recommendedName>
        <fullName evidence="1">VWFD domain-containing protein</fullName>
    </recommendedName>
</protein>
<dbReference type="AlphaFoldDB" id="A0A841BHY5"/>
<dbReference type="Proteomes" id="UP000587527">
    <property type="component" value="Unassembled WGS sequence"/>
</dbReference>
<evidence type="ECO:0000259" key="1">
    <source>
        <dbReference type="PROSITE" id="PS51233"/>
    </source>
</evidence>
<dbReference type="Pfam" id="PF00094">
    <property type="entry name" value="VWD"/>
    <property type="match status" value="1"/>
</dbReference>
<dbReference type="EMBL" id="JACHMN010000001">
    <property type="protein sequence ID" value="MBB5867235.1"/>
    <property type="molecule type" value="Genomic_DNA"/>
</dbReference>